<feature type="transmembrane region" description="Helical" evidence="9">
    <location>
        <begin position="50"/>
        <end position="68"/>
    </location>
</feature>
<keyword evidence="12" id="KW-1185">Reference proteome</keyword>
<dbReference type="Pfam" id="PF04290">
    <property type="entry name" value="DctQ"/>
    <property type="match status" value="1"/>
</dbReference>
<dbReference type="AlphaFoldDB" id="A0A1G5K6S0"/>
<proteinExistence type="inferred from homology"/>
<dbReference type="STRING" id="336292.SAMN05660710_03725"/>
<evidence type="ECO:0000256" key="6">
    <source>
        <dbReference type="ARBA" id="ARBA00022989"/>
    </source>
</evidence>
<comment type="subunit">
    <text evidence="9">The complex comprises the extracytoplasmic solute receptor protein and the two transmembrane proteins.</text>
</comment>
<evidence type="ECO:0000256" key="7">
    <source>
        <dbReference type="ARBA" id="ARBA00023136"/>
    </source>
</evidence>
<reference evidence="11 12" key="1">
    <citation type="submission" date="2016-10" db="EMBL/GenBank/DDBJ databases">
        <authorList>
            <person name="de Groot N.N."/>
        </authorList>
    </citation>
    <scope>NUCLEOTIDE SEQUENCE [LARGE SCALE GENOMIC DNA]</scope>
    <source>
        <strain evidence="11 12">CGMCC 1.8925</strain>
    </source>
</reference>
<dbReference type="InterPro" id="IPR055348">
    <property type="entry name" value="DctQ"/>
</dbReference>
<comment type="function">
    <text evidence="9">Part of the tripartite ATP-independent periplasmic (TRAP) transport system.</text>
</comment>
<keyword evidence="5 9" id="KW-0812">Transmembrane</keyword>
<gene>
    <name evidence="11" type="ORF">SAMN05660710_03725</name>
</gene>
<dbReference type="GO" id="GO:0022857">
    <property type="term" value="F:transmembrane transporter activity"/>
    <property type="evidence" value="ECO:0007669"/>
    <property type="project" value="UniProtKB-UniRule"/>
</dbReference>
<keyword evidence="4 9" id="KW-0997">Cell inner membrane</keyword>
<keyword evidence="3" id="KW-1003">Cell membrane</keyword>
<evidence type="ECO:0000256" key="2">
    <source>
        <dbReference type="ARBA" id="ARBA00022448"/>
    </source>
</evidence>
<comment type="similarity">
    <text evidence="8 9">Belongs to the TRAP transporter small permease family.</text>
</comment>
<feature type="domain" description="Tripartite ATP-independent periplasmic transporters DctQ component" evidence="10">
    <location>
        <begin position="26"/>
        <end position="150"/>
    </location>
</feature>
<name>A0A1G5K6S0_9RHOB</name>
<keyword evidence="2 9" id="KW-0813">Transport</keyword>
<evidence type="ECO:0000313" key="11">
    <source>
        <dbReference type="EMBL" id="SCY96325.1"/>
    </source>
</evidence>
<keyword evidence="6 9" id="KW-1133">Transmembrane helix</keyword>
<comment type="subcellular location">
    <subcellularLocation>
        <location evidence="1 9">Cell inner membrane</location>
        <topology evidence="1 9">Multi-pass membrane protein</topology>
    </subcellularLocation>
</comment>
<feature type="transmembrane region" description="Helical" evidence="9">
    <location>
        <begin position="131"/>
        <end position="154"/>
    </location>
</feature>
<evidence type="ECO:0000256" key="9">
    <source>
        <dbReference type="RuleBase" id="RU369079"/>
    </source>
</evidence>
<dbReference type="InterPro" id="IPR007387">
    <property type="entry name" value="TRAP_DctQ"/>
</dbReference>
<sequence>MRALDRIVGGLSGLLHAGGAIALAFIMLTIGYDALMRHFLARATSWSMEVNAFLLVYLALVPAAETLRRGEQIGIGVVAELAAPRVQRIVGVVVGLVGTAFCAALTWRGVLMAHDAYSYGERVSSSFGTPMWLPYGLIPLGFSVLGLQFALITLGVGGPSKAAKVEGGAF</sequence>
<evidence type="ECO:0000256" key="5">
    <source>
        <dbReference type="ARBA" id="ARBA00022692"/>
    </source>
</evidence>
<dbReference type="PANTHER" id="PTHR35011">
    <property type="entry name" value="2,3-DIKETO-L-GULONATE TRAP TRANSPORTER SMALL PERMEASE PROTEIN YIAM"/>
    <property type="match status" value="1"/>
</dbReference>
<evidence type="ECO:0000256" key="3">
    <source>
        <dbReference type="ARBA" id="ARBA00022475"/>
    </source>
</evidence>
<keyword evidence="7 9" id="KW-0472">Membrane</keyword>
<evidence type="ECO:0000256" key="8">
    <source>
        <dbReference type="ARBA" id="ARBA00038436"/>
    </source>
</evidence>
<accession>A0A1G5K6S0</accession>
<protein>
    <recommendedName>
        <fullName evidence="9">TRAP transporter small permease protein</fullName>
    </recommendedName>
</protein>
<evidence type="ECO:0000256" key="1">
    <source>
        <dbReference type="ARBA" id="ARBA00004429"/>
    </source>
</evidence>
<dbReference type="EMBL" id="FMVT01000024">
    <property type="protein sequence ID" value="SCY96325.1"/>
    <property type="molecule type" value="Genomic_DNA"/>
</dbReference>
<dbReference type="GO" id="GO:0005886">
    <property type="term" value="C:plasma membrane"/>
    <property type="evidence" value="ECO:0007669"/>
    <property type="project" value="UniProtKB-SubCell"/>
</dbReference>
<evidence type="ECO:0000259" key="10">
    <source>
        <dbReference type="Pfam" id="PF04290"/>
    </source>
</evidence>
<dbReference type="PANTHER" id="PTHR35011:SF10">
    <property type="entry name" value="TRAP TRANSPORTER SMALL PERMEASE PROTEIN"/>
    <property type="match status" value="1"/>
</dbReference>
<feature type="transmembrane region" description="Helical" evidence="9">
    <location>
        <begin position="7"/>
        <end position="30"/>
    </location>
</feature>
<dbReference type="GO" id="GO:0015740">
    <property type="term" value="P:C4-dicarboxylate transport"/>
    <property type="evidence" value="ECO:0007669"/>
    <property type="project" value="TreeGrafter"/>
</dbReference>
<organism evidence="11 12">
    <name type="scientific">Paracoccus tibetensis</name>
    <dbReference type="NCBI Taxonomy" id="336292"/>
    <lineage>
        <taxon>Bacteria</taxon>
        <taxon>Pseudomonadati</taxon>
        <taxon>Pseudomonadota</taxon>
        <taxon>Alphaproteobacteria</taxon>
        <taxon>Rhodobacterales</taxon>
        <taxon>Paracoccaceae</taxon>
        <taxon>Paracoccus</taxon>
    </lineage>
</organism>
<feature type="transmembrane region" description="Helical" evidence="9">
    <location>
        <begin position="89"/>
        <end position="111"/>
    </location>
</feature>
<dbReference type="Proteomes" id="UP000199502">
    <property type="component" value="Unassembled WGS sequence"/>
</dbReference>
<evidence type="ECO:0000256" key="4">
    <source>
        <dbReference type="ARBA" id="ARBA00022519"/>
    </source>
</evidence>
<evidence type="ECO:0000313" key="12">
    <source>
        <dbReference type="Proteomes" id="UP000199502"/>
    </source>
</evidence>